<dbReference type="Proteomes" id="UP000281028">
    <property type="component" value="Unassembled WGS sequence"/>
</dbReference>
<dbReference type="CDD" id="cd17643">
    <property type="entry name" value="A_NRPS_Cytc1-like"/>
    <property type="match status" value="2"/>
</dbReference>
<dbReference type="PROSITE" id="PS50075">
    <property type="entry name" value="CARRIER"/>
    <property type="match status" value="5"/>
</dbReference>
<comment type="similarity">
    <text evidence="2">Belongs to the ATP-dependent AMP-binding enzyme family.</text>
</comment>
<keyword evidence="3" id="KW-0596">Phosphopantetheine</keyword>
<sequence>MKPLEIIAALKQLNVAPVAHGQQLKLTGETERVPQHLLTVIRENREELLAFLTASARQIKHIPLTRTARKASFETSDAQRRLWLLSQWEGGDTAYNIVTGLLLKGNTDHLLLQEALQRVVQRHEILRTVFREVDFEPRQFIPDTLSVQIPLEDISGRADKKAYLLEQYQQQYRTAFDLVNGPLLRMQLYRMAAEEYALLFSIHHIISDGHSVALLLQELISNYELLLAGQTPSAAPLSIQYVDYTAYIRQQEDERAKAFWAKAFETAVPPLELPADFKRPAVKQFAGAIRRHYWQEGNYERIRNFCKEQHVTLFNFFRATLTVLLYRFSGQQDMVIGTPVAGRNRQELEQQLGLYVNTLPLRTTLQADSPFLEHLALISQHSKQVFEFQDYPLGKIMEQAVVNTDASRDPLFDILMVVQPEPLIQVSRQSGIVLDELYHYLAETAPLLLDQVTSKFDISFSFAVDTGKKGYLEVEYATALYKDESIQLLLDAYEYIIAQVLDNPQITPAATAIATPAQQAFLHLFNDTAHDFPADKTVTDLFREQALQNGTRTALIWGDVQWTYRALDQVSGRVARFLQQRYHIAANDLVGVELDRSDWQVICLLGILKAGGAYVPVDPQYPPDRIQYLRADSGCKVVIDAALLETIQQELHTYSDEPLPPASTADDLIYVIYTSGSTGMPKGCMLKHRGVVNRLRWMWDHYGFTQEDVILQKTTFTFDVSVWELFMPLCFGATEVLCPREHIGSPEHLLALINATGVTALHFVPSMLNSFLEYPFTGTPLQGVTKVMCSGEALTAGTVSRWYDRFNIPLHNLYGPTEASIEVSHYSPLNGDMVIPIGRPIWNTRLYVLGAHNELLPPGVNGEICIGGVGLSVGYLNRPELTAEKFTADPFIAGERIYRTGDTGHWRADGNIVFVGRKDNQVKVRGYRIEPGEIEHALQQYPGISDVAVTAHAAPDGDHTLIAYLVATDTLNHTDIRSWLGNTLPSYMIPAHFVQLETFPLTSSGKTDRRALPSPEGFIFTGKGTRTAPRNSIEAQLVTIWATVLGVKEDHISVTDNFFLTGGHSLKATRLASQLFRHFEVKITLHDIFAHPVLAAQAQLISSLGHTDFVHIPAAPPQRSYVLSSAQRRLWVLSQLDGGSIAYNVPSAHVFEGLLDVEKLEDSFRTLVARHEILRTIFQEDEQGEVKQFILPALDFSITVTDIRNNSIALDALLQEDFLSPFDLQTGPLLRASLYRLSANRWVFSFTMHHIISDGWSMGVMIRELLQLYQGGESLPALRIQYKDYACWQPELVNPEHRSYWLDQFSDELPVLELPGDYPRPADRTYTGGRVRRELSPALLSGLQQLSDQQDASLFMSVLSLVNTLLYRYTGQEDIITGSPVSGREHIDLEDQIGFYVNTLALRSRFHGSGSFIDLLSGVRRHTLQAYAHQSYPFDALVEELPLQRDRSRHPLFDVMVVLQQEADYAAVWNNHSDKLKISEYLSDLHLTSKFDLQFTFLPQGDTLVTELIYNSDIYSSASASQLLAHLEQLLSAILLTPEQPLYQLDYLTAAEKQQQLSFPESGYPATLTVVDLFEKQVAATPERIAVSFRDQQLSYATLNARSNQLARYLQGQGISGNELVAVQLGRKPEQIIGMLGILKAGGAYVPVDPEYPADRISYMLSDSGSRLVVDDAVLEQLTAYSPENLQVNISSTDIAYVIYTSGTTGQPKGAQVEHRNVVSLLFADKALFDFHERDVWTMFHSYCFDFSVWEMYGALLYGGRLVLVDTDIVRDTPQFLDLLEREGVTVLNQTPSAFYNLSEADVQRQAQSVRYVIFGGEALSPVKLQSWKQQYENCRLINMYGITETTVHVTFKELSVEDLACSTSNIGRTIPTLYSYVLDSYGQLLPAGAAGELYVGGAGVCRGYLNRAALTVQRFIANPFRDGERLYRSGDKVRLLPGGDLEYLGRLDEQVKIRGYRIETAEIVHCLQQHPAVSSAVILVDKVGGIHELAAYVVCRSEVSAAALRQWTGSHLPSYMLPQRFIQTDHIPLNSNGKVDRRQLLQSGGISLEEDQVLTAPATARERQLAGIWSEVLGIDAGRIGLQSDFFALGGHSLKATRLISQLYRSFEVKIPLKDIFSYPVFSEQVALLSAAVRAAFVPIPATPVQDSYTLSSSQRRLWVLSQFSSGNIAYNIPGAYVFEGTPDVGSLEESFRVLIARHEILRTVFREGADGETGQHILADIDFHIAVTDIRQNPATANELLKRDFSLPFDLSAGPMLRASLYQIADSRWIFGFVMHHIISDGWSLGVLIQELLQVYNGLLAGTPATLPALRIQYRDYAAWQLQQQEEQEKHRVYWQEVFSGDLPVLDIPGTHPRPPVKTYSGRKALRVLDTAVYRRLKELAKEQDASLFMGLLAAVKVLLYRYSGQQDIIIGSPVAGREHIDLEGQIGLYANTLALRTQFAGTTSYKELLAMVRRQTLDAYAHQTYPFDTLVDALQVARDMSRNALFEVEVILQNDDENVHARKNLAGLEVTAYKELEYITSRFDLVFDFVETGNGNGLEVELAYNPDIYPDTLVSQLLQHLQQLLAAIAIAPQAPVSRLIYLPEEEIQQLVFSFNDTKVVYPENNIVGLFEEQVRKTPDATAVIYGSTELSYRELDERANRLAAYLCSNYQPAAEDLIAVMLDRSDKLIIAMLGILKSGAAYVPVDPLYPVKRKEYILQDTAAKVLITQTDFLLDLDYFTGPMIAIDIQLDGMEAATVAAGGSIAAGSLAYVIYTSGSTGTPKGVMITHGAIVNTIHAQQEVFEVTAGEKHLQFASASFDASVSEIFVALCAGAALCIIEESVKKDPQALLQYIREKDIQLATLPPAYLQQLDTADLQSLGRLVTAGEAANPEKAAAFSRQGIYYNAYGPTECSICATVFRLDSHSAAPVVNVPVGGPIANTRIYVLDEHGGIVPAGIPGEICIGGAGLARGYLHQPELTAAKFIADPFVAGERIYRTGDAGYRQPDGNIVFTGRKDNQVKIRGYRIEPGEIELLLLQHENIRAAVVTVYKDVDDSLLLAAYLTGDKPLNSGDIRSWLNNLLPAYMIPDQFIQLEALPLNTSGKIDKSALPLPGASAMASGKTYIPPRNTVESALVDIWSEILNTAKEKIGVLDDFFESGGHSLRATRLVSQLHKRFSVKMELHDIFAHPVLAAQAQLISSLGHTDFVHIPAAPPQSSYVLSSAQRRLWVLSQLDGGSIAYNVPSAHVFEGLLDVEKLEDSFRTLVARHEILRTIFQEDEQGEVKQFILPALDFSITVTDIRNNSIALDALLQEDFLSPFDLQTGPLLRASLYRLSANRWVFSFTMHHIISDGWSMGVMIRELLQLYQGGESLPALRIQYKDYACWQPELVNPEHRSYWLNQFSDELPVLELPGDYPRPADRTYTGGRVRRELSPALLSGLQQLSDQQDASLFMSVLSLVNTLLYRYTGQEDIITGSPVSGREHIDLEDQIGFYVNTLALRSRFHGSGSFIDLLSGVRRHTLQAYAHQSYPFDALVEELPLQRDRSRHPLFDVMVVLQQEADYAAVWNNHSDKLKISEYLSDLHLTSKFDLQFTFLPQGDTLVTELIYNSDIYSSASASQLLAHLEQLLSAILLTPEQPLYQLDYLTAAEKQQQLSFPESGYPATLTLVDLFEKQVAATPERIAVSFRDQQLSYATLNARSNQLARYLQAQGISGNELVAVQLGRKPEQIIGMLGILKAGGAYVPVDPEYPADRISYMLSDSGSRLVVDDAVLEQLTAYSPENLQVNISSTDIAYVIYTSGTTGQPKGAQVEHRNVVSLLFPDKALFDFHERDVWTMFHSYCFDFSVWEMYGALLYGGRLVLVDTDIVRDTPQFLDLLEREGVTVLNQTPSAFYNLSEADVQRQAQSVRYVIFGGEALSPVKLQSWKQQYENCRLINMYGITETTVHVTFKELSLEDLACSTSNIGRTIPTLYSYVLDSYGQLLPAGAAGELYVGGAGVCRGYLNRAALTVQRFIANPFRDGERLYRSGDKVRLLPGGDLEYLGRLDEQVKIRGYRIETAEIVHCLQQHPAVSSAVILVDKVGGIHELAAYVVCRSEVSAAALRQWTGSHLPSYMLPQRFIQTDHIPLNSNGKVDRRQLLQSGGISLKEDQVLTAPATARERQLAGIWSEVLGIDAGRIGLQSDFFALGGHSLKATRLISQLYRSFEVKIPLKDIFSYPVFSEQVALLSAAVRAAFVPIPATPVQDSYTLSSSQRRLWVLSQFSSGNIAYNIPGAYVFEGTPDVGSLEESFRVLIARHEILRTVFREGADGETGQHILTDIDFHIAVTDIRQELAGIDEQLNRDFSHVFDLSAGPLLRASLYQVADSRWIFGFVMHHIISDGWSLGILIRELLAIYNELVSGRQVNLPALRIQYRDYAAWQRQQLEQTTHRTYWQEVFSGTLPVLELPADQPRPAVKSYAGGIVSAQLPAALSHRLRQLTREQDATLFMGLLGAVQALLYRYTGQEDIVIGTPVAGREHIDLEDQIGFYVNTLALRSPFSGDNSFMELLSAVRTHTLNAYAHQSYPFDTLVDELPLNRDMSRHPLFDVFVVLHNETVYQDAWHSGGLHISRHQEDTALSCKFDLQFDFTETSDSIAVSVTYNKDIFGAPTVQRLLTHLEQLLSALTTHPSVAVAELDYLSDTERQQLLHHFNDTTHVYPSDKTIIDLFGEQVLHNGARTALIWGETALSYQQLDKLSNRVARYLQQHYHIAANDLVGVELERSDWQVICLLGILKSGGAYVPVDPQYPADRIDYLRTDSGCKVSIDASLLETIQSTLQDYSDEALQTQIRPQDLMYVLYTSGSTGLPKGCMLSHQGVVNRLYWMWEHYAFTREDVILQKTTFTFDVSVWELFLPLCFGATEVLCPREHIASPEHLASLIDATGITCLHFVPSMLNSFLEYSLEYPQLKSLNKVMCSGEALTAGTVARWYERFSVPLHNLYGPTEASIDVTAYSPLKGDTLIPIGRPIWNTRMYVLGRRNELLPPGVNGEICIGGAGLAQGYLNRPELTAEKFTADPFITGERIYRTGDTGYWRADGNIVFTGRKDYQVKVRGYRIEPGEIEHVLQQYPGISAVAVTAHAGQDGDHTLIAYMTAAASLHVTDIRSWLAERLPSYMVPSHYLQLDAFPLTSSGKTDRKLLPLPETTGMQGATTYIAPRTPMETMLVELWSEVLGIGKDKIGVKDNFFDLGAHSLKAVRLISRINATFQIRFNIQNVFADPTIENLAGQIAFIQNSNKQAKNKESLIQIDI</sequence>
<dbReference type="SUPFAM" id="SSF47336">
    <property type="entry name" value="ACP-like"/>
    <property type="match status" value="5"/>
</dbReference>
<dbReference type="FunFam" id="1.10.1200.10:FF:000005">
    <property type="entry name" value="Nonribosomal peptide synthetase 1"/>
    <property type="match status" value="5"/>
</dbReference>
<dbReference type="Pfam" id="PF00668">
    <property type="entry name" value="Condensation"/>
    <property type="match status" value="5"/>
</dbReference>
<dbReference type="SUPFAM" id="SSF52777">
    <property type="entry name" value="CoA-dependent acyltransferases"/>
    <property type="match status" value="10"/>
</dbReference>
<dbReference type="NCBIfam" id="NF004282">
    <property type="entry name" value="PRK05691.1"/>
    <property type="match status" value="5"/>
</dbReference>
<evidence type="ECO:0000256" key="1">
    <source>
        <dbReference type="ARBA" id="ARBA00001957"/>
    </source>
</evidence>
<dbReference type="InterPro" id="IPR006162">
    <property type="entry name" value="Ppantetheine_attach_site"/>
</dbReference>
<dbReference type="InterPro" id="IPR020806">
    <property type="entry name" value="PKS_PP-bd"/>
</dbReference>
<dbReference type="Pfam" id="PF00550">
    <property type="entry name" value="PP-binding"/>
    <property type="match status" value="5"/>
</dbReference>
<accession>A0A3S1B562</accession>
<dbReference type="InterPro" id="IPR025110">
    <property type="entry name" value="AMP-bd_C"/>
</dbReference>
<dbReference type="InterPro" id="IPR036736">
    <property type="entry name" value="ACP-like_sf"/>
</dbReference>
<dbReference type="Pfam" id="PF00501">
    <property type="entry name" value="AMP-binding"/>
    <property type="match status" value="5"/>
</dbReference>
<dbReference type="Gene3D" id="3.30.559.10">
    <property type="entry name" value="Chloramphenicol acetyltransferase-like domain"/>
    <property type="match status" value="5"/>
</dbReference>
<dbReference type="Pfam" id="PF13193">
    <property type="entry name" value="AMP-binding_C"/>
    <property type="match status" value="4"/>
</dbReference>
<dbReference type="GO" id="GO:0044550">
    <property type="term" value="P:secondary metabolite biosynthetic process"/>
    <property type="evidence" value="ECO:0007669"/>
    <property type="project" value="UniProtKB-ARBA"/>
</dbReference>
<dbReference type="Gene3D" id="3.40.50.12780">
    <property type="entry name" value="N-terminal domain of ligase-like"/>
    <property type="match status" value="5"/>
</dbReference>
<dbReference type="OrthoDB" id="9765680at2"/>
<dbReference type="FunFam" id="3.40.50.980:FF:000002">
    <property type="entry name" value="Enterobactin synthetase component F"/>
    <property type="match status" value="2"/>
</dbReference>
<dbReference type="InterPro" id="IPR045851">
    <property type="entry name" value="AMP-bd_C_sf"/>
</dbReference>
<dbReference type="GO" id="GO:0003824">
    <property type="term" value="F:catalytic activity"/>
    <property type="evidence" value="ECO:0007669"/>
    <property type="project" value="InterPro"/>
</dbReference>
<dbReference type="SMART" id="SM00823">
    <property type="entry name" value="PKS_PP"/>
    <property type="match status" value="4"/>
</dbReference>
<evidence type="ECO:0000256" key="3">
    <source>
        <dbReference type="ARBA" id="ARBA00022450"/>
    </source>
</evidence>
<dbReference type="InterPro" id="IPR000873">
    <property type="entry name" value="AMP-dep_synth/lig_dom"/>
</dbReference>
<dbReference type="Gene3D" id="1.10.1200.10">
    <property type="entry name" value="ACP-like"/>
    <property type="match status" value="5"/>
</dbReference>
<evidence type="ECO:0000256" key="4">
    <source>
        <dbReference type="ARBA" id="ARBA00022553"/>
    </source>
</evidence>
<evidence type="ECO:0000256" key="2">
    <source>
        <dbReference type="ARBA" id="ARBA00006432"/>
    </source>
</evidence>
<dbReference type="InterPro" id="IPR009081">
    <property type="entry name" value="PP-bd_ACP"/>
</dbReference>
<dbReference type="CDD" id="cd05930">
    <property type="entry name" value="A_NRPS"/>
    <property type="match status" value="3"/>
</dbReference>
<protein>
    <submittedName>
        <fullName evidence="5">Non-ribosomal peptide synthase/polyketide synthase</fullName>
    </submittedName>
</protein>
<dbReference type="InterPro" id="IPR042099">
    <property type="entry name" value="ANL_N_sf"/>
</dbReference>
<dbReference type="PANTHER" id="PTHR45527:SF1">
    <property type="entry name" value="FATTY ACID SYNTHASE"/>
    <property type="match status" value="1"/>
</dbReference>
<dbReference type="GO" id="GO:0005829">
    <property type="term" value="C:cytosol"/>
    <property type="evidence" value="ECO:0007669"/>
    <property type="project" value="TreeGrafter"/>
</dbReference>
<organism evidence="5 6">
    <name type="scientific">Chitinophaga solisilvae</name>
    <dbReference type="NCBI Taxonomy" id="1233460"/>
    <lineage>
        <taxon>Bacteria</taxon>
        <taxon>Pseudomonadati</taxon>
        <taxon>Bacteroidota</taxon>
        <taxon>Chitinophagia</taxon>
        <taxon>Chitinophagales</taxon>
        <taxon>Chitinophagaceae</taxon>
        <taxon>Chitinophaga</taxon>
    </lineage>
</organism>
<dbReference type="FunFam" id="3.40.50.980:FF:000001">
    <property type="entry name" value="Non-ribosomal peptide synthetase"/>
    <property type="match status" value="3"/>
</dbReference>
<dbReference type="GO" id="GO:0043041">
    <property type="term" value="P:amino acid activation for nonribosomal peptide biosynthetic process"/>
    <property type="evidence" value="ECO:0007669"/>
    <property type="project" value="TreeGrafter"/>
</dbReference>
<dbReference type="FunFam" id="3.30.300.30:FF:000010">
    <property type="entry name" value="Enterobactin synthetase component F"/>
    <property type="match status" value="1"/>
</dbReference>
<dbReference type="InterPro" id="IPR023213">
    <property type="entry name" value="CAT-like_dom_sf"/>
</dbReference>
<dbReference type="NCBIfam" id="NF003417">
    <property type="entry name" value="PRK04813.1"/>
    <property type="match status" value="6"/>
</dbReference>
<keyword evidence="6" id="KW-1185">Reference proteome</keyword>
<dbReference type="PANTHER" id="PTHR45527">
    <property type="entry name" value="NONRIBOSOMAL PEPTIDE SYNTHETASE"/>
    <property type="match status" value="1"/>
</dbReference>
<dbReference type="SUPFAM" id="SSF56801">
    <property type="entry name" value="Acetyl-CoA synthetase-like"/>
    <property type="match status" value="5"/>
</dbReference>
<evidence type="ECO:0000313" key="5">
    <source>
        <dbReference type="EMBL" id="NSL90995.1"/>
    </source>
</evidence>
<dbReference type="Gene3D" id="3.30.300.30">
    <property type="match status" value="5"/>
</dbReference>
<dbReference type="InterPro" id="IPR001242">
    <property type="entry name" value="Condensation_dom"/>
</dbReference>
<gene>
    <name evidence="5" type="ORF">ECE50_029490</name>
</gene>
<reference evidence="5" key="1">
    <citation type="submission" date="2020-05" db="EMBL/GenBank/DDBJ databases">
        <title>Chitinophaga laudate sp. nov., isolated from a tropical peat swamp.</title>
        <authorList>
            <person name="Goh C.B.S."/>
            <person name="Lee M.S."/>
            <person name="Parimannan S."/>
            <person name="Pasbakhsh P."/>
            <person name="Yule C.M."/>
            <person name="Rajandas H."/>
            <person name="Loke S."/>
            <person name="Croft L."/>
            <person name="Tan J.B.L."/>
        </authorList>
    </citation>
    <scope>NUCLEOTIDE SEQUENCE</scope>
    <source>
        <strain evidence="5">Mgbs1</strain>
    </source>
</reference>
<dbReference type="InterPro" id="IPR020845">
    <property type="entry name" value="AMP-binding_CS"/>
</dbReference>
<dbReference type="CDD" id="cd19531">
    <property type="entry name" value="LCL_NRPS-like"/>
    <property type="match status" value="5"/>
</dbReference>
<comment type="cofactor">
    <cofactor evidence="1">
        <name>pantetheine 4'-phosphate</name>
        <dbReference type="ChEBI" id="CHEBI:47942"/>
    </cofactor>
</comment>
<keyword evidence="4" id="KW-0597">Phosphoprotein</keyword>
<name>A0A3S1B562_9BACT</name>
<proteinExistence type="inferred from homology"/>
<evidence type="ECO:0000313" key="6">
    <source>
        <dbReference type="Proteomes" id="UP000281028"/>
    </source>
</evidence>
<dbReference type="FunFam" id="3.40.50.12780:FF:000012">
    <property type="entry name" value="Non-ribosomal peptide synthetase"/>
    <property type="match status" value="5"/>
</dbReference>
<dbReference type="Gene3D" id="3.30.559.30">
    <property type="entry name" value="Nonribosomal peptide synthetase, condensation domain"/>
    <property type="match status" value="5"/>
</dbReference>
<dbReference type="InterPro" id="IPR010071">
    <property type="entry name" value="AA_adenyl_dom"/>
</dbReference>
<dbReference type="NCBIfam" id="TIGR01733">
    <property type="entry name" value="AA-adenyl-dom"/>
    <property type="match status" value="5"/>
</dbReference>
<dbReference type="PROSITE" id="PS00012">
    <property type="entry name" value="PHOSPHOPANTETHEINE"/>
    <property type="match status" value="5"/>
</dbReference>
<dbReference type="EMBL" id="RIAR02000001">
    <property type="protein sequence ID" value="NSL90995.1"/>
    <property type="molecule type" value="Genomic_DNA"/>
</dbReference>
<dbReference type="PROSITE" id="PS00455">
    <property type="entry name" value="AMP_BINDING"/>
    <property type="match status" value="5"/>
</dbReference>
<dbReference type="GO" id="GO:0031177">
    <property type="term" value="F:phosphopantetheine binding"/>
    <property type="evidence" value="ECO:0007669"/>
    <property type="project" value="InterPro"/>
</dbReference>
<comment type="caution">
    <text evidence="5">The sequence shown here is derived from an EMBL/GenBank/DDBJ whole genome shotgun (WGS) entry which is preliminary data.</text>
</comment>